<dbReference type="STRING" id="113226.A0A139I007"/>
<name>A0A139I007_9PEZI</name>
<organism evidence="2 3">
    <name type="scientific">Pseudocercospora musae</name>
    <dbReference type="NCBI Taxonomy" id="113226"/>
    <lineage>
        <taxon>Eukaryota</taxon>
        <taxon>Fungi</taxon>
        <taxon>Dikarya</taxon>
        <taxon>Ascomycota</taxon>
        <taxon>Pezizomycotina</taxon>
        <taxon>Dothideomycetes</taxon>
        <taxon>Dothideomycetidae</taxon>
        <taxon>Mycosphaerellales</taxon>
        <taxon>Mycosphaerellaceae</taxon>
        <taxon>Pseudocercospora</taxon>
    </lineage>
</organism>
<dbReference type="PANTHER" id="PTHR10622">
    <property type="entry name" value="HET DOMAIN-CONTAINING PROTEIN"/>
    <property type="match status" value="1"/>
</dbReference>
<dbReference type="Proteomes" id="UP000073492">
    <property type="component" value="Unassembled WGS sequence"/>
</dbReference>
<dbReference type="PANTHER" id="PTHR10622:SF10">
    <property type="entry name" value="HET DOMAIN-CONTAINING PROTEIN"/>
    <property type="match status" value="1"/>
</dbReference>
<evidence type="ECO:0000313" key="2">
    <source>
        <dbReference type="EMBL" id="KXT08080.1"/>
    </source>
</evidence>
<proteinExistence type="predicted"/>
<evidence type="ECO:0000313" key="3">
    <source>
        <dbReference type="Proteomes" id="UP000073492"/>
    </source>
</evidence>
<keyword evidence="3" id="KW-1185">Reference proteome</keyword>
<dbReference type="AlphaFoldDB" id="A0A139I007"/>
<comment type="caution">
    <text evidence="2">The sequence shown here is derived from an EMBL/GenBank/DDBJ whole genome shotgun (WGS) entry which is preliminary data.</text>
</comment>
<evidence type="ECO:0000259" key="1">
    <source>
        <dbReference type="Pfam" id="PF06985"/>
    </source>
</evidence>
<accession>A0A139I007</accession>
<reference evidence="2 3" key="1">
    <citation type="submission" date="2015-07" db="EMBL/GenBank/DDBJ databases">
        <title>Comparative genomics of the Sigatoka disease complex on banana suggests a link between parallel evolutionary changes in Pseudocercospora fijiensis and Pseudocercospora eumusae and increased virulence on the banana host.</title>
        <authorList>
            <person name="Chang T.-C."/>
            <person name="Salvucci A."/>
            <person name="Crous P.W."/>
            <person name="Stergiopoulos I."/>
        </authorList>
    </citation>
    <scope>NUCLEOTIDE SEQUENCE [LARGE SCALE GENOMIC DNA]</scope>
    <source>
        <strain evidence="2 3">CBS 116634</strain>
    </source>
</reference>
<dbReference type="InterPro" id="IPR010730">
    <property type="entry name" value="HET"/>
</dbReference>
<protein>
    <recommendedName>
        <fullName evidence="1">Heterokaryon incompatibility domain-containing protein</fullName>
    </recommendedName>
</protein>
<dbReference type="EMBL" id="LFZO01000495">
    <property type="protein sequence ID" value="KXT08080.1"/>
    <property type="molecule type" value="Genomic_DNA"/>
</dbReference>
<dbReference type="Pfam" id="PF06985">
    <property type="entry name" value="HET"/>
    <property type="match status" value="1"/>
</dbReference>
<gene>
    <name evidence="2" type="ORF">AC579_3801</name>
</gene>
<sequence length="257" mass="28849">MLERTLFTALGVLVALRRTPTGLSIRQVSLKTIESIAQWSARKNRPTLLIQNASTQCLLAELRRVLRLGATDVCYAVAHVGEREEVTFHNMNGYDRGKNKTGYSRIRTLYEQARQDGFGHAWIDTCCVDKSSSAELSEAINSMFKWYEAASVCYAYLSVVTGGGLALLSDTDYRTELGNEHPRAFAKSKRFRLGWTLQELLAPEKLIFYGHGRKLLGSVLDCACFVSATTTIPFVSRKKSLRYDRFGVVQRMSWAAS</sequence>
<dbReference type="OrthoDB" id="3650131at2759"/>
<feature type="domain" description="Heterokaryon incompatibility" evidence="1">
    <location>
        <begin position="106"/>
        <end position="162"/>
    </location>
</feature>